<reference evidence="5" key="1">
    <citation type="submission" date="2011-09" db="EMBL/GenBank/DDBJ databases">
        <title>The permanent draft genome of Mucilaginibacter paludis DSM 18603.</title>
        <authorList>
            <consortium name="US DOE Joint Genome Institute (JGI-PGF)"/>
            <person name="Lucas S."/>
            <person name="Han J."/>
            <person name="Lapidus A."/>
            <person name="Bruce D."/>
            <person name="Goodwin L."/>
            <person name="Pitluck S."/>
            <person name="Peters L."/>
            <person name="Kyrpides N."/>
            <person name="Mavromatis K."/>
            <person name="Ivanova N."/>
            <person name="Mikhailova N."/>
            <person name="Held B."/>
            <person name="Detter J.C."/>
            <person name="Tapia R."/>
            <person name="Han C."/>
            <person name="Land M."/>
            <person name="Hauser L."/>
            <person name="Markowitz V."/>
            <person name="Cheng J.-F."/>
            <person name="Hugenholtz P."/>
            <person name="Woyke T."/>
            <person name="Wu D."/>
            <person name="Tindall B."/>
            <person name="Brambilla E."/>
            <person name="Klenk H.-P."/>
            <person name="Eisen J.A."/>
        </authorList>
    </citation>
    <scope>NUCLEOTIDE SEQUENCE [LARGE SCALE GENOMIC DNA]</scope>
    <source>
        <strain evidence="5">DSM 18603</strain>
    </source>
</reference>
<keyword evidence="1 2" id="KW-0238">DNA-binding</keyword>
<dbReference type="SUPFAM" id="SSF46689">
    <property type="entry name" value="Homeodomain-like"/>
    <property type="match status" value="1"/>
</dbReference>
<dbReference type="PROSITE" id="PS50977">
    <property type="entry name" value="HTH_TETR_2"/>
    <property type="match status" value="1"/>
</dbReference>
<dbReference type="PANTHER" id="PTHR30328:SF54">
    <property type="entry name" value="HTH-TYPE TRANSCRIPTIONAL REPRESSOR SCO4008"/>
    <property type="match status" value="1"/>
</dbReference>
<evidence type="ECO:0000313" key="5">
    <source>
        <dbReference type="EMBL" id="EHQ24755.1"/>
    </source>
</evidence>
<keyword evidence="3" id="KW-0812">Transmembrane</keyword>
<dbReference type="GO" id="GO:0003677">
    <property type="term" value="F:DNA binding"/>
    <property type="evidence" value="ECO:0007669"/>
    <property type="project" value="UniProtKB-UniRule"/>
</dbReference>
<feature type="transmembrane region" description="Helical" evidence="3">
    <location>
        <begin position="146"/>
        <end position="163"/>
    </location>
</feature>
<dbReference type="STRING" id="714943.Mucpa_0563"/>
<dbReference type="InterPro" id="IPR009057">
    <property type="entry name" value="Homeodomain-like_sf"/>
</dbReference>
<feature type="DNA-binding region" description="H-T-H motif" evidence="2">
    <location>
        <begin position="28"/>
        <end position="47"/>
    </location>
</feature>
<dbReference type="Gene3D" id="1.10.357.10">
    <property type="entry name" value="Tetracycline Repressor, domain 2"/>
    <property type="match status" value="1"/>
</dbReference>
<keyword evidence="3" id="KW-1133">Transmembrane helix</keyword>
<evidence type="ECO:0000256" key="3">
    <source>
        <dbReference type="SAM" id="Phobius"/>
    </source>
</evidence>
<dbReference type="HOGENOM" id="CLU_091688_2_0_10"/>
<accession>H1Y419</accession>
<dbReference type="AlphaFoldDB" id="H1Y419"/>
<dbReference type="PANTHER" id="PTHR30328">
    <property type="entry name" value="TRANSCRIPTIONAL REPRESSOR"/>
    <property type="match status" value="1"/>
</dbReference>
<keyword evidence="6" id="KW-1185">Reference proteome</keyword>
<protein>
    <submittedName>
        <fullName evidence="5">Transcriptional regulator, TetR family</fullName>
    </submittedName>
</protein>
<sequence length="205" mass="23686">MKNKEETKRRFINAVGEILKNEGYSALGVNNIARKAGVNKGLLYRYFGKLEYLIEAYVVENDYWMTFSNKLNEFISNNKSLSSQHLVTQILQNQYKFFLSEPEMQRLIHWELSGDCRLMTSIHNARESNGQKLLEMTDKDFENTKVNFRAIAALLVGGIYYTILHTRFNGGMFCDIDLMSANGQNEILKSIEQIVGWAFEKSKTK</sequence>
<dbReference type="Pfam" id="PF00440">
    <property type="entry name" value="TetR_N"/>
    <property type="match status" value="1"/>
</dbReference>
<dbReference type="InterPro" id="IPR050109">
    <property type="entry name" value="HTH-type_TetR-like_transc_reg"/>
</dbReference>
<dbReference type="OrthoDB" id="836882at2"/>
<feature type="domain" description="HTH tetR-type" evidence="4">
    <location>
        <begin position="5"/>
        <end position="65"/>
    </location>
</feature>
<evidence type="ECO:0000256" key="2">
    <source>
        <dbReference type="PROSITE-ProRule" id="PRU00335"/>
    </source>
</evidence>
<dbReference type="InterPro" id="IPR001647">
    <property type="entry name" value="HTH_TetR"/>
</dbReference>
<gene>
    <name evidence="5" type="ORF">Mucpa_0563</name>
</gene>
<dbReference type="PRINTS" id="PR00455">
    <property type="entry name" value="HTHTETR"/>
</dbReference>
<name>H1Y419_9SPHI</name>
<organism evidence="5 6">
    <name type="scientific">Mucilaginibacter paludis DSM 18603</name>
    <dbReference type="NCBI Taxonomy" id="714943"/>
    <lineage>
        <taxon>Bacteria</taxon>
        <taxon>Pseudomonadati</taxon>
        <taxon>Bacteroidota</taxon>
        <taxon>Sphingobacteriia</taxon>
        <taxon>Sphingobacteriales</taxon>
        <taxon>Sphingobacteriaceae</taxon>
        <taxon>Mucilaginibacter</taxon>
    </lineage>
</organism>
<dbReference type="Proteomes" id="UP000002774">
    <property type="component" value="Chromosome"/>
</dbReference>
<evidence type="ECO:0000256" key="1">
    <source>
        <dbReference type="ARBA" id="ARBA00023125"/>
    </source>
</evidence>
<dbReference type="RefSeq" id="WP_008504324.1">
    <property type="nucleotide sequence ID" value="NZ_CM001403.1"/>
</dbReference>
<evidence type="ECO:0000259" key="4">
    <source>
        <dbReference type="PROSITE" id="PS50977"/>
    </source>
</evidence>
<keyword evidence="3" id="KW-0472">Membrane</keyword>
<dbReference type="EMBL" id="CM001403">
    <property type="protein sequence ID" value="EHQ24755.1"/>
    <property type="molecule type" value="Genomic_DNA"/>
</dbReference>
<proteinExistence type="predicted"/>
<evidence type="ECO:0000313" key="6">
    <source>
        <dbReference type="Proteomes" id="UP000002774"/>
    </source>
</evidence>
<dbReference type="eggNOG" id="COG1309">
    <property type="taxonomic scope" value="Bacteria"/>
</dbReference>